<accession>A0A368N0G9</accession>
<proteinExistence type="predicted"/>
<dbReference type="InterPro" id="IPR012338">
    <property type="entry name" value="Beta-lactam/transpept-like"/>
</dbReference>
<sequence length="420" mass="47994">MKKNFWLVAFLFLFLFSCKKESGTLKEETQTSLPNFGNIELDKVFQRQDNRIAHEDSLHTIIHHYYQNIWEGGDLWGGFLIAKGDNILYEGYRGFAQDHQQEPITRDTPLHIASISKPITAMAIMKLAEAGKLKLEDTVDQFFPKFPYPGVTVKSLLTQRSGLPKYEYFIEKIKPEPAELSKKFLTNQDILNMMIKYKPDVLRAPETGFTYCNTNYALLALIIEKVTSTPFPSAMEQMVFEPLGMKKTYIFQEKDTLSGAKSFYRNGPKVHPYDRLDLIYGDKNVYTTPRDLLSFSKAMYADNFLHKDLKDMIFEPYSNERKGINNYGIGFRMKVYDNGSKLTYHTGWWHGTNSVFAHLPDSSVTIVAIGNKFSRLPYSALSLASLFGSYPIEADRLKKSLMGSRNSSTLEAAHSTSVDE</sequence>
<dbReference type="PROSITE" id="PS51257">
    <property type="entry name" value="PROKAR_LIPOPROTEIN"/>
    <property type="match status" value="1"/>
</dbReference>
<name>A0A368N0G9_9FLAO</name>
<dbReference type="AlphaFoldDB" id="A0A368N0G9"/>
<dbReference type="RefSeq" id="WP_114303436.1">
    <property type="nucleotide sequence ID" value="NZ_QPIE01000003.1"/>
</dbReference>
<dbReference type="EMBL" id="QPIE01000003">
    <property type="protein sequence ID" value="RCU43583.1"/>
    <property type="molecule type" value="Genomic_DNA"/>
</dbReference>
<dbReference type="InterPro" id="IPR050491">
    <property type="entry name" value="AmpC-like"/>
</dbReference>
<organism evidence="2 3">
    <name type="scientific">Chryseobacterium lacus</name>
    <dbReference type="NCBI Taxonomy" id="2058346"/>
    <lineage>
        <taxon>Bacteria</taxon>
        <taxon>Pseudomonadati</taxon>
        <taxon>Bacteroidota</taxon>
        <taxon>Flavobacteriia</taxon>
        <taxon>Flavobacteriales</taxon>
        <taxon>Weeksellaceae</taxon>
        <taxon>Chryseobacterium group</taxon>
        <taxon>Chryseobacterium</taxon>
    </lineage>
</organism>
<comment type="caution">
    <text evidence="2">The sequence shown here is derived from an EMBL/GenBank/DDBJ whole genome shotgun (WGS) entry which is preliminary data.</text>
</comment>
<dbReference type="PANTHER" id="PTHR46825">
    <property type="entry name" value="D-ALANYL-D-ALANINE-CARBOXYPEPTIDASE/ENDOPEPTIDASE AMPH"/>
    <property type="match status" value="1"/>
</dbReference>
<dbReference type="Gene3D" id="3.40.710.10">
    <property type="entry name" value="DD-peptidase/beta-lactamase superfamily"/>
    <property type="match status" value="1"/>
</dbReference>
<protein>
    <submittedName>
        <fullName evidence="2">Class A beta-lactamase-related serine hydrolase</fullName>
    </submittedName>
</protein>
<dbReference type="OrthoDB" id="9793489at2"/>
<dbReference type="InterPro" id="IPR001466">
    <property type="entry name" value="Beta-lactam-related"/>
</dbReference>
<feature type="domain" description="Beta-lactamase-related" evidence="1">
    <location>
        <begin position="79"/>
        <end position="376"/>
    </location>
</feature>
<dbReference type="GO" id="GO:0016787">
    <property type="term" value="F:hydrolase activity"/>
    <property type="evidence" value="ECO:0007669"/>
    <property type="project" value="UniProtKB-KW"/>
</dbReference>
<evidence type="ECO:0000313" key="2">
    <source>
        <dbReference type="EMBL" id="RCU43583.1"/>
    </source>
</evidence>
<dbReference type="Pfam" id="PF00144">
    <property type="entry name" value="Beta-lactamase"/>
    <property type="match status" value="1"/>
</dbReference>
<evidence type="ECO:0000313" key="3">
    <source>
        <dbReference type="Proteomes" id="UP000252172"/>
    </source>
</evidence>
<gene>
    <name evidence="2" type="ORF">DQ356_05355</name>
</gene>
<dbReference type="SUPFAM" id="SSF56601">
    <property type="entry name" value="beta-lactamase/transpeptidase-like"/>
    <property type="match status" value="1"/>
</dbReference>
<keyword evidence="3" id="KW-1185">Reference proteome</keyword>
<reference evidence="2 3" key="1">
    <citation type="submission" date="2018-07" db="EMBL/GenBank/DDBJ databases">
        <title>Chryseobacterium lacus sp. nov., isolated from lake water.</title>
        <authorList>
            <person name="Li C.-M."/>
        </authorList>
    </citation>
    <scope>NUCLEOTIDE SEQUENCE [LARGE SCALE GENOMIC DNA]</scope>
    <source>
        <strain evidence="2 3">YLOS41</strain>
    </source>
</reference>
<dbReference type="PANTHER" id="PTHR46825:SF9">
    <property type="entry name" value="BETA-LACTAMASE-RELATED DOMAIN-CONTAINING PROTEIN"/>
    <property type="match status" value="1"/>
</dbReference>
<dbReference type="Proteomes" id="UP000252172">
    <property type="component" value="Unassembled WGS sequence"/>
</dbReference>
<evidence type="ECO:0000259" key="1">
    <source>
        <dbReference type="Pfam" id="PF00144"/>
    </source>
</evidence>
<keyword evidence="2" id="KW-0378">Hydrolase</keyword>